<dbReference type="GO" id="GO:0016787">
    <property type="term" value="F:hydrolase activity"/>
    <property type="evidence" value="ECO:0007669"/>
    <property type="project" value="UniProtKB-KW"/>
</dbReference>
<evidence type="ECO:0000313" key="1">
    <source>
        <dbReference type="EMBL" id="PIZ95752.1"/>
    </source>
</evidence>
<evidence type="ECO:0000313" key="2">
    <source>
        <dbReference type="Proteomes" id="UP000231453"/>
    </source>
</evidence>
<proteinExistence type="predicted"/>
<gene>
    <name evidence="1" type="ORF">COX80_03395</name>
</gene>
<name>A0A2M7VA15_9BACT</name>
<dbReference type="InterPro" id="IPR038735">
    <property type="entry name" value="MSMEG_1276-like_NTP-PPase_dom"/>
</dbReference>
<accession>A0A2M7VA15</accession>
<sequence>MKYNKLIRDKIPKILDDKKVKYKIHIADEKEYEEKLLKKLQEEVTEFLTDKNVEELADIEEVILALCDLYNIDKENIEKTRQSKAEEKGTFQNKIILEES</sequence>
<dbReference type="Proteomes" id="UP000231453">
    <property type="component" value="Unassembled WGS sequence"/>
</dbReference>
<dbReference type="CDD" id="cd11532">
    <property type="entry name" value="NTP-PPase_COG4997"/>
    <property type="match status" value="1"/>
</dbReference>
<reference evidence="2" key="1">
    <citation type="submission" date="2017-09" db="EMBL/GenBank/DDBJ databases">
        <title>Depth-based differentiation of microbial function through sediment-hosted aquifers and enrichment of novel symbionts in the deep terrestrial subsurface.</title>
        <authorList>
            <person name="Probst A.J."/>
            <person name="Ladd B."/>
            <person name="Jarett J.K."/>
            <person name="Geller-Mcgrath D.E."/>
            <person name="Sieber C.M.K."/>
            <person name="Emerson J.B."/>
            <person name="Anantharaman K."/>
            <person name="Thomas B.C."/>
            <person name="Malmstrom R."/>
            <person name="Stieglmeier M."/>
            <person name="Klingl A."/>
            <person name="Woyke T."/>
            <person name="Ryan C.M."/>
            <person name="Banfield J.F."/>
        </authorList>
    </citation>
    <scope>NUCLEOTIDE SEQUENCE [LARGE SCALE GENOMIC DNA]</scope>
</reference>
<comment type="caution">
    <text evidence="1">The sequence shown here is derived from an EMBL/GenBank/DDBJ whole genome shotgun (WGS) entry which is preliminary data.</text>
</comment>
<dbReference type="EMBL" id="PFPL01000045">
    <property type="protein sequence ID" value="PIZ95752.1"/>
    <property type="molecule type" value="Genomic_DNA"/>
</dbReference>
<keyword evidence="1" id="KW-0378">Hydrolase</keyword>
<organism evidence="1 2">
    <name type="scientific">Candidatus Magasanikbacteria bacterium CG_4_10_14_0_2_um_filter_33_14</name>
    <dbReference type="NCBI Taxonomy" id="1974636"/>
    <lineage>
        <taxon>Bacteria</taxon>
        <taxon>Candidatus Magasanikiibacteriota</taxon>
    </lineage>
</organism>
<dbReference type="SUPFAM" id="SSF101386">
    <property type="entry name" value="all-alpha NTP pyrophosphatases"/>
    <property type="match status" value="1"/>
</dbReference>
<protein>
    <submittedName>
        <fullName evidence="1">Phosphoribosyl-ATP pyrophosphohydrolase</fullName>
    </submittedName>
</protein>
<dbReference type="AlphaFoldDB" id="A0A2M7VA15"/>